<evidence type="ECO:0000256" key="1">
    <source>
        <dbReference type="SAM" id="MobiDB-lite"/>
    </source>
</evidence>
<feature type="region of interest" description="Disordered" evidence="1">
    <location>
        <begin position="36"/>
        <end position="70"/>
    </location>
</feature>
<keyword evidence="2" id="KW-0732">Signal</keyword>
<name>A0A6N4REE4_BLAVI</name>
<proteinExistence type="predicted"/>
<evidence type="ECO:0000313" key="3">
    <source>
        <dbReference type="EMBL" id="TKW61468.1"/>
    </source>
</evidence>
<dbReference type="Proteomes" id="UP000320948">
    <property type="component" value="Unassembled WGS sequence"/>
</dbReference>
<accession>A0A6N4REE4</accession>
<evidence type="ECO:0000313" key="4">
    <source>
        <dbReference type="Proteomes" id="UP000320948"/>
    </source>
</evidence>
<organism evidence="3 4">
    <name type="scientific">Blastochloris viridis</name>
    <name type="common">Rhodopseudomonas viridis</name>
    <dbReference type="NCBI Taxonomy" id="1079"/>
    <lineage>
        <taxon>Bacteria</taxon>
        <taxon>Pseudomonadati</taxon>
        <taxon>Pseudomonadota</taxon>
        <taxon>Alphaproteobacteria</taxon>
        <taxon>Hyphomicrobiales</taxon>
        <taxon>Blastochloridaceae</taxon>
        <taxon>Blastochloris</taxon>
    </lineage>
</organism>
<comment type="caution">
    <text evidence="3">The sequence shown here is derived from an EMBL/GenBank/DDBJ whole genome shotgun (WGS) entry which is preliminary data.</text>
</comment>
<reference evidence="3 4" key="1">
    <citation type="journal article" date="2017" name="Nat. Commun.">
        <title>In situ click chemistry generation of cyclooxygenase-2 inhibitors.</title>
        <authorList>
            <person name="Bhardwaj A."/>
            <person name="Kaur J."/>
            <person name="Wuest M."/>
            <person name="Wuest F."/>
        </authorList>
    </citation>
    <scope>NUCLEOTIDE SEQUENCE [LARGE SCALE GENOMIC DNA]</scope>
    <source>
        <strain evidence="3">S2_018_000_R2_106</strain>
    </source>
</reference>
<dbReference type="EMBL" id="VAFM01000001">
    <property type="protein sequence ID" value="TKW61468.1"/>
    <property type="molecule type" value="Genomic_DNA"/>
</dbReference>
<evidence type="ECO:0000256" key="2">
    <source>
        <dbReference type="SAM" id="SignalP"/>
    </source>
</evidence>
<dbReference type="AlphaFoldDB" id="A0A6N4REE4"/>
<feature type="chain" id="PRO_5026921739" evidence="2">
    <location>
        <begin position="25"/>
        <end position="218"/>
    </location>
</feature>
<feature type="signal peptide" evidence="2">
    <location>
        <begin position="1"/>
        <end position="24"/>
    </location>
</feature>
<protein>
    <submittedName>
        <fullName evidence="3">Uncharacterized protein</fullName>
    </submittedName>
</protein>
<gene>
    <name evidence="3" type="ORF">DI628_02275</name>
</gene>
<sequence length="218" mass="23702">MFKLLLCMSSLVIATATCPIGALAAQAPDRHLSSAEQLPLPETGPLPVARPDDTLTLPGVGPLPEPRPTETLQKASYQGQEAKSVPLTFESLFLKRPALIPPTDELLTMLANGFGCRFSSLANDSLECPLDTGPINTYVTGTPHGGYLDQGPVMVPVKHRLTLERLDQPSLPPLKGVIFGEAHAWKDRYGAQNLELPFSVEGEAYRLTFRYYDFGQEA</sequence>